<sequence length="87" mass="10248">MTIKSLFSILFLSISFLFSQVLSEMDERKITENLKDGVHIEYYDNGQPRFQMSIKNGQLHGPMISYDKDKRIRLSKNYEYGKKHGLE</sequence>
<dbReference type="Gene3D" id="2.20.110.10">
    <property type="entry name" value="Histone H3 K4-specific methyltransferase SET7/9 N-terminal domain"/>
    <property type="match status" value="1"/>
</dbReference>
<organism evidence="1">
    <name type="scientific">marine metagenome</name>
    <dbReference type="NCBI Taxonomy" id="408172"/>
    <lineage>
        <taxon>unclassified sequences</taxon>
        <taxon>metagenomes</taxon>
        <taxon>ecological metagenomes</taxon>
    </lineage>
</organism>
<protein>
    <submittedName>
        <fullName evidence="1">Uncharacterized protein</fullName>
    </submittedName>
</protein>
<gene>
    <name evidence="1" type="ORF">METZ01_LOCUS455915</name>
</gene>
<dbReference type="AlphaFoldDB" id="A0A383A621"/>
<name>A0A383A621_9ZZZZ</name>
<accession>A0A383A621</accession>
<feature type="non-terminal residue" evidence="1">
    <location>
        <position position="87"/>
    </location>
</feature>
<dbReference type="SUPFAM" id="SSF82185">
    <property type="entry name" value="Histone H3 K4-specific methyltransferase SET7/9 N-terminal domain"/>
    <property type="match status" value="1"/>
</dbReference>
<reference evidence="1" key="1">
    <citation type="submission" date="2018-05" db="EMBL/GenBank/DDBJ databases">
        <authorList>
            <person name="Lanie J.A."/>
            <person name="Ng W.-L."/>
            <person name="Kazmierczak K.M."/>
            <person name="Andrzejewski T.M."/>
            <person name="Davidsen T.M."/>
            <person name="Wayne K.J."/>
            <person name="Tettelin H."/>
            <person name="Glass J.I."/>
            <person name="Rusch D."/>
            <person name="Podicherti R."/>
            <person name="Tsui H.-C.T."/>
            <person name="Winkler M.E."/>
        </authorList>
    </citation>
    <scope>NUCLEOTIDE SEQUENCE</scope>
</reference>
<dbReference type="EMBL" id="UINC01189396">
    <property type="protein sequence ID" value="SVE03061.1"/>
    <property type="molecule type" value="Genomic_DNA"/>
</dbReference>
<evidence type="ECO:0000313" key="1">
    <source>
        <dbReference type="EMBL" id="SVE03061.1"/>
    </source>
</evidence>
<proteinExistence type="predicted"/>